<evidence type="ECO:0000313" key="2">
    <source>
        <dbReference type="EMBL" id="KAE8325381.1"/>
    </source>
</evidence>
<protein>
    <submittedName>
        <fullName evidence="2">Uncharacterized protein</fullName>
    </submittedName>
</protein>
<dbReference type="AlphaFoldDB" id="A0A5N6WWT6"/>
<gene>
    <name evidence="2" type="ORF">BDV39DRAFT_178704</name>
</gene>
<dbReference type="EMBL" id="ML741808">
    <property type="protein sequence ID" value="KAE8325381.1"/>
    <property type="molecule type" value="Genomic_DNA"/>
</dbReference>
<organism evidence="2 3">
    <name type="scientific">Aspergillus sergii</name>
    <dbReference type="NCBI Taxonomy" id="1034303"/>
    <lineage>
        <taxon>Eukaryota</taxon>
        <taxon>Fungi</taxon>
        <taxon>Dikarya</taxon>
        <taxon>Ascomycota</taxon>
        <taxon>Pezizomycotina</taxon>
        <taxon>Eurotiomycetes</taxon>
        <taxon>Eurotiomycetidae</taxon>
        <taxon>Eurotiales</taxon>
        <taxon>Aspergillaceae</taxon>
        <taxon>Aspergillus</taxon>
        <taxon>Aspergillus subgen. Circumdati</taxon>
    </lineage>
</organism>
<keyword evidence="3" id="KW-1185">Reference proteome</keyword>
<sequence>MHRPRYHRTPAYLQDPDGSATGSAALGSSSAESRTETGSEISGGLPVGTRTAPRADNMGSGGPSAAARDAPDDYSAIEGLRFTGNTPPQTEADPPVNTLTTKLTLTSIPTLPPTLPETTQQSQVSSGTERTRRSLRLVNQINRAMATNEPLTQAQSLSPRKRQRQRDSIGPNTEAQGHTRSATTNTASTLNHK</sequence>
<feature type="region of interest" description="Disordered" evidence="1">
    <location>
        <begin position="1"/>
        <end position="193"/>
    </location>
</feature>
<name>A0A5N6WWT6_9EURO</name>
<evidence type="ECO:0000256" key="1">
    <source>
        <dbReference type="SAM" id="MobiDB-lite"/>
    </source>
</evidence>
<reference evidence="3" key="1">
    <citation type="submission" date="2019-04" db="EMBL/GenBank/DDBJ databases">
        <title>Friends and foes A comparative genomics studyof 23 Aspergillus species from section Flavi.</title>
        <authorList>
            <consortium name="DOE Joint Genome Institute"/>
            <person name="Kjaerbolling I."/>
            <person name="Vesth T."/>
            <person name="Frisvad J.C."/>
            <person name="Nybo J.L."/>
            <person name="Theobald S."/>
            <person name="Kildgaard S."/>
            <person name="Isbrandt T."/>
            <person name="Kuo A."/>
            <person name="Sato A."/>
            <person name="Lyhne E.K."/>
            <person name="Kogle M.E."/>
            <person name="Wiebenga A."/>
            <person name="Kun R.S."/>
            <person name="Lubbers R.J."/>
            <person name="Makela M.R."/>
            <person name="Barry K."/>
            <person name="Chovatia M."/>
            <person name="Clum A."/>
            <person name="Daum C."/>
            <person name="Haridas S."/>
            <person name="He G."/>
            <person name="LaButti K."/>
            <person name="Lipzen A."/>
            <person name="Mondo S."/>
            <person name="Riley R."/>
            <person name="Salamov A."/>
            <person name="Simmons B.A."/>
            <person name="Magnuson J.K."/>
            <person name="Henrissat B."/>
            <person name="Mortensen U.H."/>
            <person name="Larsen T.O."/>
            <person name="Devries R.P."/>
            <person name="Grigoriev I.V."/>
            <person name="Machida M."/>
            <person name="Baker S.E."/>
            <person name="Andersen M.R."/>
        </authorList>
    </citation>
    <scope>NUCLEOTIDE SEQUENCE [LARGE SCALE GENOMIC DNA]</scope>
    <source>
        <strain evidence="3">CBS 130017</strain>
    </source>
</reference>
<feature type="compositionally biased region" description="Low complexity" evidence="1">
    <location>
        <begin position="18"/>
        <end position="32"/>
    </location>
</feature>
<proteinExistence type="predicted"/>
<feature type="compositionally biased region" description="Polar residues" evidence="1">
    <location>
        <begin position="149"/>
        <end position="158"/>
    </location>
</feature>
<evidence type="ECO:0000313" key="3">
    <source>
        <dbReference type="Proteomes" id="UP000325945"/>
    </source>
</evidence>
<feature type="compositionally biased region" description="Low complexity" evidence="1">
    <location>
        <begin position="94"/>
        <end position="109"/>
    </location>
</feature>
<dbReference type="Proteomes" id="UP000325945">
    <property type="component" value="Unassembled WGS sequence"/>
</dbReference>
<feature type="compositionally biased region" description="Polar residues" evidence="1">
    <location>
        <begin position="170"/>
        <end position="193"/>
    </location>
</feature>
<accession>A0A5N6WWT6</accession>